<feature type="region of interest" description="Disordered" evidence="1">
    <location>
        <begin position="1"/>
        <end position="24"/>
    </location>
</feature>
<proteinExistence type="predicted"/>
<dbReference type="EMBL" id="JACBZH010000001">
    <property type="protein sequence ID" value="NYH93237.1"/>
    <property type="molecule type" value="Genomic_DNA"/>
</dbReference>
<organism evidence="2 3">
    <name type="scientific">Actinopolymorpha rutila</name>
    <dbReference type="NCBI Taxonomy" id="446787"/>
    <lineage>
        <taxon>Bacteria</taxon>
        <taxon>Bacillati</taxon>
        <taxon>Actinomycetota</taxon>
        <taxon>Actinomycetes</taxon>
        <taxon>Propionibacteriales</taxon>
        <taxon>Actinopolymorphaceae</taxon>
        <taxon>Actinopolymorpha</taxon>
    </lineage>
</organism>
<gene>
    <name evidence="2" type="ORF">F4554_005875</name>
</gene>
<keyword evidence="3" id="KW-1185">Reference proteome</keyword>
<evidence type="ECO:0008006" key="4">
    <source>
        <dbReference type="Google" id="ProtNLM"/>
    </source>
</evidence>
<comment type="caution">
    <text evidence="2">The sequence shown here is derived from an EMBL/GenBank/DDBJ whole genome shotgun (WGS) entry which is preliminary data.</text>
</comment>
<name>A0A852ZJJ9_9ACTN</name>
<reference evidence="2 3" key="1">
    <citation type="submission" date="2020-07" db="EMBL/GenBank/DDBJ databases">
        <title>Sequencing the genomes of 1000 actinobacteria strains.</title>
        <authorList>
            <person name="Klenk H.-P."/>
        </authorList>
    </citation>
    <scope>NUCLEOTIDE SEQUENCE [LARGE SCALE GENOMIC DNA]</scope>
    <source>
        <strain evidence="2 3">DSM 18448</strain>
    </source>
</reference>
<evidence type="ECO:0000313" key="3">
    <source>
        <dbReference type="Proteomes" id="UP000579605"/>
    </source>
</evidence>
<accession>A0A852ZJJ9</accession>
<dbReference type="Proteomes" id="UP000579605">
    <property type="component" value="Unassembled WGS sequence"/>
</dbReference>
<evidence type="ECO:0000313" key="2">
    <source>
        <dbReference type="EMBL" id="NYH93237.1"/>
    </source>
</evidence>
<evidence type="ECO:0000256" key="1">
    <source>
        <dbReference type="SAM" id="MobiDB-lite"/>
    </source>
</evidence>
<dbReference type="RefSeq" id="WP_179790792.1">
    <property type="nucleotide sequence ID" value="NZ_BAAARR010000045.1"/>
</dbReference>
<dbReference type="AlphaFoldDB" id="A0A852ZJJ9"/>
<sequence>MVRTPDTPRRSTRRPAPTDVDEPTVASAMADLAEVMARLDQAAAPDGPAILDALATLRRLRGQLATWEPALIDAARTQGLTWTEIAPALGLASRQAAERRFLRLNPQAGDRVAATREQRVQTTRDRRSGDRAVAAWARTHAAQLRELAGQISALPVRDQGGRATREAIHTALGDDDAATLLAPLRAAETALRRNHRALAARVSSLGETTTRIRNADHSRRNPAERIETAAISSCRKRS</sequence>
<protein>
    <recommendedName>
        <fullName evidence="4">HSP18 transcriptional regulator</fullName>
    </recommendedName>
</protein>